<dbReference type="NCBIfam" id="NF006134">
    <property type="entry name" value="PRK08279.1"/>
    <property type="match status" value="1"/>
</dbReference>
<evidence type="ECO:0000256" key="9">
    <source>
        <dbReference type="ARBA" id="ARBA00022989"/>
    </source>
</evidence>
<comment type="similarity">
    <text evidence="2">Belongs to the ATP-dependent AMP-binding enzyme family.</text>
</comment>
<dbReference type="InterPro" id="IPR020845">
    <property type="entry name" value="AMP-binding_CS"/>
</dbReference>
<dbReference type="InterPro" id="IPR000873">
    <property type="entry name" value="AMP-dep_synth/lig_dom"/>
</dbReference>
<keyword evidence="20" id="KW-1185">Reference proteome</keyword>
<keyword evidence="4" id="KW-1003">Cell membrane</keyword>
<dbReference type="PANTHER" id="PTHR43107:SF15">
    <property type="entry name" value="FATTY ACID TRANSPORT PROTEIN 3, ISOFORM A"/>
    <property type="match status" value="1"/>
</dbReference>
<dbReference type="Proteomes" id="UP001209570">
    <property type="component" value="Unassembled WGS sequence"/>
</dbReference>
<dbReference type="GO" id="GO:0005778">
    <property type="term" value="C:peroxisomal membrane"/>
    <property type="evidence" value="ECO:0007669"/>
    <property type="project" value="UniProtKB-SubCell"/>
</dbReference>
<evidence type="ECO:0000256" key="6">
    <source>
        <dbReference type="ARBA" id="ARBA00022692"/>
    </source>
</evidence>
<evidence type="ECO:0000256" key="10">
    <source>
        <dbReference type="ARBA" id="ARBA00023055"/>
    </source>
</evidence>
<dbReference type="GO" id="GO:0005524">
    <property type="term" value="F:ATP binding"/>
    <property type="evidence" value="ECO:0007669"/>
    <property type="project" value="UniProtKB-KW"/>
</dbReference>
<dbReference type="InterPro" id="IPR045851">
    <property type="entry name" value="AMP-bd_C_sf"/>
</dbReference>
<dbReference type="PANTHER" id="PTHR43107">
    <property type="entry name" value="LONG-CHAIN FATTY ACID TRANSPORT PROTEIN"/>
    <property type="match status" value="1"/>
</dbReference>
<dbReference type="EMBL" id="JAKCXM010000384">
    <property type="protein sequence ID" value="KAJ0394783.1"/>
    <property type="molecule type" value="Genomic_DNA"/>
</dbReference>
<dbReference type="Pfam" id="PF00501">
    <property type="entry name" value="AMP-binding"/>
    <property type="match status" value="1"/>
</dbReference>
<sequence length="640" mass="71446">MELLAQVPELLHKVPPKVLAVAGAASVGYVVDRQLGLSHDLQKNGHVGLAMLLSRHYTRRHVLVPDLFADAVRKWPHKTSMMFESRALSFQEVDEATNRVAHWALRQALRPGDKVALVMENRPEFIIVWLGLLKVGVVTALINTHLLADGLVHCVKIAEPKAVILGVEMLDKVAAIEQQLFGLSFHCYGDGVTPWAATPAYPFASSLDDELLAVSATAPPVEIRRGAQIKTTDLALLIYTSGTTGLPKAAKVTHYSIIMRSLSFSLTMKATVYDRIYCALPLYHTSGGNLAVGMMICSGATLCISRRFSTSRFWDEVRQYNGTIVQYIGEMARYLVNAPARSNDKENRVRAAFGNGLRPDVWAEFQRRFKIPTVYEFYGSTEGISGMFNACTSPEDQGHLGRPGYLVRKLSGLRIVKFDVENEQHVRDRHGFLVECGVNEPGELLCAISERDPAKTFNGYYNNERESNKKVLRDVFTKGDVFFRSGDLFKVDEKGCWHFVDRIGDTFRWKGENVATNEVAQAISKFPGLSDICVYGVEVPGNEGRACLAAMVFDDATFDLAAFLQHVKQRLPSYAMPLFLRQLGQMSVTGTMKYEKAKLRKQGIDPSAVPDKLWFYNKKNDAYERLTADNYHAAFANSRL</sequence>
<dbReference type="GO" id="GO:0044539">
    <property type="term" value="P:long-chain fatty acid import into cell"/>
    <property type="evidence" value="ECO:0007669"/>
    <property type="project" value="TreeGrafter"/>
</dbReference>
<evidence type="ECO:0000256" key="14">
    <source>
        <dbReference type="ARBA" id="ARBA00051585"/>
    </source>
</evidence>
<evidence type="ECO:0000313" key="19">
    <source>
        <dbReference type="EMBL" id="KAJ0394783.1"/>
    </source>
</evidence>
<evidence type="ECO:0000256" key="17">
    <source>
        <dbReference type="ARBA" id="ARBA00078285"/>
    </source>
</evidence>
<keyword evidence="8" id="KW-0067">ATP-binding</keyword>
<comment type="caution">
    <text evidence="19">The sequence shown here is derived from an EMBL/GenBank/DDBJ whole genome shotgun (WGS) entry which is preliminary data.</text>
</comment>
<evidence type="ECO:0000256" key="13">
    <source>
        <dbReference type="ARBA" id="ARBA00046271"/>
    </source>
</evidence>
<keyword evidence="10" id="KW-0445">Lipid transport</keyword>
<evidence type="ECO:0000256" key="2">
    <source>
        <dbReference type="ARBA" id="ARBA00006432"/>
    </source>
</evidence>
<keyword evidence="6" id="KW-0812">Transmembrane</keyword>
<protein>
    <recommendedName>
        <fullName evidence="16">Very long-chain fatty acid transport protein</fullName>
    </recommendedName>
    <alternativeName>
        <fullName evidence="17">Very-long-chain acyl-CoA synthetase</fullName>
    </alternativeName>
</protein>
<evidence type="ECO:0000313" key="20">
    <source>
        <dbReference type="Proteomes" id="UP001209570"/>
    </source>
</evidence>
<accession>A0AAD5LX01</accession>
<feature type="domain" description="AMP-dependent synthetase/ligase" evidence="18">
    <location>
        <begin position="68"/>
        <end position="446"/>
    </location>
</feature>
<keyword evidence="7" id="KW-0547">Nucleotide-binding</keyword>
<keyword evidence="12" id="KW-0576">Peroxisome</keyword>
<dbReference type="FunFam" id="3.40.50.12780:FF:000019">
    <property type="entry name" value="Long-chain fatty acid transporter"/>
    <property type="match status" value="1"/>
</dbReference>
<dbReference type="FunFam" id="3.30.300.30:FF:000020">
    <property type="entry name" value="Long-chain fatty acid transporter"/>
    <property type="match status" value="1"/>
</dbReference>
<evidence type="ECO:0000256" key="16">
    <source>
        <dbReference type="ARBA" id="ARBA00068795"/>
    </source>
</evidence>
<organism evidence="19 20">
    <name type="scientific">Pythium insidiosum</name>
    <name type="common">Pythiosis disease agent</name>
    <dbReference type="NCBI Taxonomy" id="114742"/>
    <lineage>
        <taxon>Eukaryota</taxon>
        <taxon>Sar</taxon>
        <taxon>Stramenopiles</taxon>
        <taxon>Oomycota</taxon>
        <taxon>Peronosporomycetes</taxon>
        <taxon>Pythiales</taxon>
        <taxon>Pythiaceae</taxon>
        <taxon>Pythium</taxon>
    </lineage>
</organism>
<gene>
    <name evidence="19" type="ORF">P43SY_008897</name>
</gene>
<evidence type="ECO:0000256" key="5">
    <source>
        <dbReference type="ARBA" id="ARBA00022598"/>
    </source>
</evidence>
<evidence type="ECO:0000256" key="12">
    <source>
        <dbReference type="ARBA" id="ARBA00023140"/>
    </source>
</evidence>
<evidence type="ECO:0000256" key="7">
    <source>
        <dbReference type="ARBA" id="ARBA00022741"/>
    </source>
</evidence>
<keyword evidence="9" id="KW-1133">Transmembrane helix</keyword>
<dbReference type="InterPro" id="IPR042099">
    <property type="entry name" value="ANL_N_sf"/>
</dbReference>
<dbReference type="GO" id="GO:0005886">
    <property type="term" value="C:plasma membrane"/>
    <property type="evidence" value="ECO:0007669"/>
    <property type="project" value="UniProtKB-SubCell"/>
</dbReference>
<evidence type="ECO:0000259" key="18">
    <source>
        <dbReference type="Pfam" id="PF00501"/>
    </source>
</evidence>
<reference evidence="19" key="1">
    <citation type="submission" date="2021-12" db="EMBL/GenBank/DDBJ databases">
        <title>Prjna785345.</title>
        <authorList>
            <person name="Rujirawat T."/>
            <person name="Krajaejun T."/>
        </authorList>
    </citation>
    <scope>NUCLEOTIDE SEQUENCE</scope>
    <source>
        <strain evidence="19">Pi057C3</strain>
    </source>
</reference>
<comment type="catalytic activity">
    <reaction evidence="14">
        <text>a very long-chain fatty acid + ATP + CoA = a very long-chain fatty acyl-CoA + AMP + diphosphate</text>
        <dbReference type="Rhea" id="RHEA:54536"/>
        <dbReference type="ChEBI" id="CHEBI:30616"/>
        <dbReference type="ChEBI" id="CHEBI:33019"/>
        <dbReference type="ChEBI" id="CHEBI:57287"/>
        <dbReference type="ChEBI" id="CHEBI:58950"/>
        <dbReference type="ChEBI" id="CHEBI:138261"/>
        <dbReference type="ChEBI" id="CHEBI:456215"/>
    </reaction>
</comment>
<evidence type="ECO:0000256" key="15">
    <source>
        <dbReference type="ARBA" id="ARBA00060276"/>
    </source>
</evidence>
<keyword evidence="11" id="KW-0472">Membrane</keyword>
<dbReference type="Gene3D" id="3.30.300.30">
    <property type="match status" value="1"/>
</dbReference>
<dbReference type="GO" id="GO:0004467">
    <property type="term" value="F:long-chain fatty acid-CoA ligase activity"/>
    <property type="evidence" value="ECO:0007669"/>
    <property type="project" value="TreeGrafter"/>
</dbReference>
<evidence type="ECO:0000256" key="1">
    <source>
        <dbReference type="ARBA" id="ARBA00004651"/>
    </source>
</evidence>
<dbReference type="GO" id="GO:0005324">
    <property type="term" value="F:long-chain fatty acid transmembrane transporter activity"/>
    <property type="evidence" value="ECO:0007669"/>
    <property type="project" value="TreeGrafter"/>
</dbReference>
<comment type="function">
    <text evidence="15">Acyl-CoA synthetase required for both the import of long chain fatty acids (LCFAs) (C14-C18) and the activation very long chain fatty acids (VLCFAs) (C20-C26) by esterification of the fatty acids into metabolically active CoA-thioesters for subsequent degradation or incorporation into phospholipids. The transport and fatty acyl-CoA synthetase activities are genetically separable and are thus independent activities. Esterifies VLCFAs in the peroxisome matrix. The VLCFAs are actively transported into peroxisomes by a PXA1-PXA2 heterodimeric transporter in the peroxisomal membrane.</text>
</comment>
<name>A0AAD5LX01_PYTIN</name>
<dbReference type="PROSITE" id="PS00455">
    <property type="entry name" value="AMP_BINDING"/>
    <property type="match status" value="1"/>
</dbReference>
<keyword evidence="3" id="KW-0813">Transport</keyword>
<evidence type="ECO:0000256" key="4">
    <source>
        <dbReference type="ARBA" id="ARBA00022475"/>
    </source>
</evidence>
<evidence type="ECO:0000256" key="8">
    <source>
        <dbReference type="ARBA" id="ARBA00022840"/>
    </source>
</evidence>
<dbReference type="SUPFAM" id="SSF56801">
    <property type="entry name" value="Acetyl-CoA synthetase-like"/>
    <property type="match status" value="1"/>
</dbReference>
<dbReference type="Gene3D" id="3.40.50.12780">
    <property type="entry name" value="N-terminal domain of ligase-like"/>
    <property type="match status" value="1"/>
</dbReference>
<keyword evidence="5" id="KW-0436">Ligase</keyword>
<evidence type="ECO:0000256" key="11">
    <source>
        <dbReference type="ARBA" id="ARBA00023136"/>
    </source>
</evidence>
<dbReference type="AlphaFoldDB" id="A0AAD5LX01"/>
<proteinExistence type="inferred from homology"/>
<comment type="subcellular location">
    <subcellularLocation>
        <location evidence="1">Cell membrane</location>
        <topology evidence="1">Multi-pass membrane protein</topology>
    </subcellularLocation>
    <subcellularLocation>
        <location evidence="13">Peroxisome membrane</location>
    </subcellularLocation>
</comment>
<evidence type="ECO:0000256" key="3">
    <source>
        <dbReference type="ARBA" id="ARBA00022448"/>
    </source>
</evidence>